<gene>
    <name evidence="2" type="ORF">Salat_1893200</name>
</gene>
<protein>
    <recommendedName>
        <fullName evidence="1">Retroviral polymerase SH3-like domain-containing protein</fullName>
    </recommendedName>
</protein>
<dbReference type="InterPro" id="IPR057670">
    <property type="entry name" value="SH3_retrovirus"/>
</dbReference>
<sequence>MRNKLEPRALRFVYVGYSLYQKGYRCYHPPPHSRKLYVTMDVDFHKDTMYYHALMSPRQGENKIELLNLNNSFDTLKFINISGGRNLDLDVDIRNEADQMLEDQSSQGYVENADVQNFQEHVEVASQENPHLHDVPFN</sequence>
<feature type="domain" description="Retroviral polymerase SH3-like" evidence="1">
    <location>
        <begin position="2"/>
        <end position="50"/>
    </location>
</feature>
<organism evidence="2 3">
    <name type="scientific">Sesamum alatum</name>
    <dbReference type="NCBI Taxonomy" id="300844"/>
    <lineage>
        <taxon>Eukaryota</taxon>
        <taxon>Viridiplantae</taxon>
        <taxon>Streptophyta</taxon>
        <taxon>Embryophyta</taxon>
        <taxon>Tracheophyta</taxon>
        <taxon>Spermatophyta</taxon>
        <taxon>Magnoliopsida</taxon>
        <taxon>eudicotyledons</taxon>
        <taxon>Gunneridae</taxon>
        <taxon>Pentapetalae</taxon>
        <taxon>asterids</taxon>
        <taxon>lamiids</taxon>
        <taxon>Lamiales</taxon>
        <taxon>Pedaliaceae</taxon>
        <taxon>Sesamum</taxon>
    </lineage>
</organism>
<reference evidence="2" key="1">
    <citation type="submission" date="2020-06" db="EMBL/GenBank/DDBJ databases">
        <authorList>
            <person name="Li T."/>
            <person name="Hu X."/>
            <person name="Zhang T."/>
            <person name="Song X."/>
            <person name="Zhang H."/>
            <person name="Dai N."/>
            <person name="Sheng W."/>
            <person name="Hou X."/>
            <person name="Wei L."/>
        </authorList>
    </citation>
    <scope>NUCLEOTIDE SEQUENCE</scope>
    <source>
        <strain evidence="2">3651</strain>
        <tissue evidence="2">Leaf</tissue>
    </source>
</reference>
<dbReference type="EMBL" id="JACGWO010000007">
    <property type="protein sequence ID" value="KAK4423106.1"/>
    <property type="molecule type" value="Genomic_DNA"/>
</dbReference>
<keyword evidence="3" id="KW-1185">Reference proteome</keyword>
<proteinExistence type="predicted"/>
<name>A0AAE1Y4N2_9LAMI</name>
<accession>A0AAE1Y4N2</accession>
<reference evidence="2" key="2">
    <citation type="journal article" date="2024" name="Plant">
        <title>Genomic evolution and insights into agronomic trait innovations of Sesamum species.</title>
        <authorList>
            <person name="Miao H."/>
            <person name="Wang L."/>
            <person name="Qu L."/>
            <person name="Liu H."/>
            <person name="Sun Y."/>
            <person name="Le M."/>
            <person name="Wang Q."/>
            <person name="Wei S."/>
            <person name="Zheng Y."/>
            <person name="Lin W."/>
            <person name="Duan Y."/>
            <person name="Cao H."/>
            <person name="Xiong S."/>
            <person name="Wang X."/>
            <person name="Wei L."/>
            <person name="Li C."/>
            <person name="Ma Q."/>
            <person name="Ju M."/>
            <person name="Zhao R."/>
            <person name="Li G."/>
            <person name="Mu C."/>
            <person name="Tian Q."/>
            <person name="Mei H."/>
            <person name="Zhang T."/>
            <person name="Gao T."/>
            <person name="Zhang H."/>
        </authorList>
    </citation>
    <scope>NUCLEOTIDE SEQUENCE</scope>
    <source>
        <strain evidence="2">3651</strain>
    </source>
</reference>
<evidence type="ECO:0000259" key="1">
    <source>
        <dbReference type="Pfam" id="PF25597"/>
    </source>
</evidence>
<evidence type="ECO:0000313" key="3">
    <source>
        <dbReference type="Proteomes" id="UP001293254"/>
    </source>
</evidence>
<dbReference type="AlphaFoldDB" id="A0AAE1Y4N2"/>
<dbReference type="Proteomes" id="UP001293254">
    <property type="component" value="Unassembled WGS sequence"/>
</dbReference>
<comment type="caution">
    <text evidence="2">The sequence shown here is derived from an EMBL/GenBank/DDBJ whole genome shotgun (WGS) entry which is preliminary data.</text>
</comment>
<evidence type="ECO:0000313" key="2">
    <source>
        <dbReference type="EMBL" id="KAK4423106.1"/>
    </source>
</evidence>
<dbReference type="Pfam" id="PF25597">
    <property type="entry name" value="SH3_retrovirus"/>
    <property type="match status" value="1"/>
</dbReference>